<dbReference type="EMBL" id="KY486775">
    <property type="protein sequence ID" value="ASI37987.1"/>
    <property type="molecule type" value="Genomic_DNA"/>
</dbReference>
<evidence type="ECO:0000313" key="1">
    <source>
        <dbReference type="EMBL" id="ASI37987.1"/>
    </source>
</evidence>
<dbReference type="AlphaFoldDB" id="A0A220IT05"/>
<organism evidence="1">
    <name type="scientific">Vibrio cholerae non-O1/non-O139</name>
    <dbReference type="NCBI Taxonomy" id="156539"/>
    <lineage>
        <taxon>Bacteria</taxon>
        <taxon>Pseudomonadati</taxon>
        <taxon>Pseudomonadota</taxon>
        <taxon>Gammaproteobacteria</taxon>
        <taxon>Vibrionales</taxon>
        <taxon>Vibrionaceae</taxon>
        <taxon>Vibrio</taxon>
    </lineage>
</organism>
<protein>
    <submittedName>
        <fullName evidence="1">Uncharacterized protein</fullName>
    </submittedName>
</protein>
<reference evidence="1" key="1">
    <citation type="submission" date="2017-01" db="EMBL/GenBank/DDBJ databases">
        <title>Complete sequence and distribution of two new cryptic plasmids isolated in clinical Vibrio cholerae non-O1/non-O139 from Haiti.</title>
        <authorList>
            <person name="Ceccarelli D."/>
            <person name="Garriss G."/>
            <person name="Choi S.Y."/>
            <person name="Hasan N.A."/>
            <person name="Stepanauskas R."/>
            <person name="Pop M."/>
            <person name="Huq A."/>
            <person name="Colwell R.R."/>
        </authorList>
    </citation>
    <scope>NUCLEOTIDE SEQUENCE</scope>
    <source>
        <strain evidence="1">HC-1A2</strain>
        <plasmid evidence="1">pSDH-1</plasmid>
    </source>
</reference>
<keyword evidence="1" id="KW-0614">Plasmid</keyword>
<geneLocation type="plasmid" evidence="1">
    <name>pSDH-1</name>
</geneLocation>
<name>A0A220IT05_VIBCL</name>
<sequence length="67" mass="7780">MSNDKQVCRPPSKPILKKALQINGLWLAKHGKQVQLRALFSETPYLSNIYAKHRSRHKKAPHLRGFF</sequence>
<dbReference type="RefSeq" id="WP_057548697.1">
    <property type="nucleotide sequence ID" value="NZ_KY486775.1"/>
</dbReference>
<accession>A0A220IT05</accession>
<proteinExistence type="predicted"/>